<dbReference type="Proteomes" id="UP000279089">
    <property type="component" value="Unassembled WGS sequence"/>
</dbReference>
<evidence type="ECO:0000313" key="2">
    <source>
        <dbReference type="Proteomes" id="UP000279089"/>
    </source>
</evidence>
<dbReference type="GO" id="GO:0016740">
    <property type="term" value="F:transferase activity"/>
    <property type="evidence" value="ECO:0007669"/>
    <property type="project" value="UniProtKB-KW"/>
</dbReference>
<dbReference type="Gene3D" id="3.40.50.2000">
    <property type="entry name" value="Glycogen Phosphorylase B"/>
    <property type="match status" value="1"/>
</dbReference>
<dbReference type="OrthoDB" id="9790710at2"/>
<protein>
    <submittedName>
        <fullName evidence="1">Glycosyltransferase family 1 protein</fullName>
    </submittedName>
</protein>
<dbReference type="AlphaFoldDB" id="A0A3N4MET8"/>
<dbReference type="Pfam" id="PF13692">
    <property type="entry name" value="Glyco_trans_1_4"/>
    <property type="match status" value="1"/>
</dbReference>
<keyword evidence="2" id="KW-1185">Reference proteome</keyword>
<evidence type="ECO:0000313" key="1">
    <source>
        <dbReference type="EMBL" id="RPD40496.1"/>
    </source>
</evidence>
<dbReference type="EMBL" id="RMBX01000007">
    <property type="protein sequence ID" value="RPD40496.1"/>
    <property type="molecule type" value="Genomic_DNA"/>
</dbReference>
<organism evidence="1 2">
    <name type="scientific">Chitinophaga barathri</name>
    <dbReference type="NCBI Taxonomy" id="1647451"/>
    <lineage>
        <taxon>Bacteria</taxon>
        <taxon>Pseudomonadati</taxon>
        <taxon>Bacteroidota</taxon>
        <taxon>Chitinophagia</taxon>
        <taxon>Chitinophagales</taxon>
        <taxon>Chitinophagaceae</taxon>
        <taxon>Chitinophaga</taxon>
    </lineage>
</organism>
<reference evidence="2" key="1">
    <citation type="submission" date="2018-11" db="EMBL/GenBank/DDBJ databases">
        <title>Chitinophaga lutea sp.nov., isolate from arsenic contaminated soil.</title>
        <authorList>
            <person name="Zong Y."/>
        </authorList>
    </citation>
    <scope>NUCLEOTIDE SEQUENCE [LARGE SCALE GENOMIC DNA]</scope>
    <source>
        <strain evidence="2">YLT18</strain>
    </source>
</reference>
<comment type="caution">
    <text evidence="1">The sequence shown here is derived from an EMBL/GenBank/DDBJ whole genome shotgun (WGS) entry which is preliminary data.</text>
</comment>
<gene>
    <name evidence="1" type="ORF">EG028_14415</name>
</gene>
<name>A0A3N4MET8_9BACT</name>
<dbReference type="RefSeq" id="WP_120517186.1">
    <property type="nucleotide sequence ID" value="NZ_QXZY01000008.1"/>
</dbReference>
<sequence>MRKNILIVGEALDLYRTQTFMKCVMDNYQLFNLTYISAKPYYKLSGNPLICFIQKIKRRTHLIIRDIFILYQFLHADLVYFPAMFVHFRILKAAIFFKKKILAEYYISMFDTLALDRKTYSEHSVTAQRYKEFDTLLQKHSRAIYLNLTEARRYAALCQLNLDDLDYTIIPLCVKERTKALLYYYSHKDTPFNIVWWGTYIPLHGLEKIILAIKAVVKKDENCHLYIFGNNDEAAEPYGRIIAENGLTNHITIRNDVTFYNGKLEKFLTEHCALSMGVFGDSEKARSVIVNKAVEAAGMKIPILTQHSEAFSEFFQDGRSIFMCEPSIEVIADNILSIKSMTVAEVEHIVNNSFKVFQDNFSTAAAYAAYENLLKEYVQMPSNYIK</sequence>
<accession>A0A3N4MET8</accession>
<dbReference type="SUPFAM" id="SSF53756">
    <property type="entry name" value="UDP-Glycosyltransferase/glycogen phosphorylase"/>
    <property type="match status" value="1"/>
</dbReference>
<proteinExistence type="predicted"/>
<keyword evidence="1" id="KW-0808">Transferase</keyword>